<reference evidence="1" key="1">
    <citation type="submission" date="2014-09" db="EMBL/GenBank/DDBJ databases">
        <authorList>
            <person name="Magalhaes I.L.F."/>
            <person name="Oliveira U."/>
            <person name="Santos F.R."/>
            <person name="Vidigal T.H.D.A."/>
            <person name="Brescovit A.D."/>
            <person name="Santos A.J."/>
        </authorList>
    </citation>
    <scope>NUCLEOTIDE SEQUENCE</scope>
    <source>
        <tissue evidence="1">Shoot tissue taken approximately 20 cm above the soil surface</tissue>
    </source>
</reference>
<dbReference type="EMBL" id="GBRH01229631">
    <property type="protein sequence ID" value="JAD68264.1"/>
    <property type="molecule type" value="Transcribed_RNA"/>
</dbReference>
<reference evidence="1" key="2">
    <citation type="journal article" date="2015" name="Data Brief">
        <title>Shoot transcriptome of the giant reed, Arundo donax.</title>
        <authorList>
            <person name="Barrero R.A."/>
            <person name="Guerrero F.D."/>
            <person name="Moolhuijzen P."/>
            <person name="Goolsby J.A."/>
            <person name="Tidwell J."/>
            <person name="Bellgard S.E."/>
            <person name="Bellgard M.I."/>
        </authorList>
    </citation>
    <scope>NUCLEOTIDE SEQUENCE</scope>
    <source>
        <tissue evidence="1">Shoot tissue taken approximately 20 cm above the soil surface</tissue>
    </source>
</reference>
<sequence>MHAANLSRHARINPFAVLKLTRVS</sequence>
<proteinExistence type="predicted"/>
<protein>
    <submittedName>
        <fullName evidence="1">Uncharacterized protein</fullName>
    </submittedName>
</protein>
<evidence type="ECO:0000313" key="1">
    <source>
        <dbReference type="EMBL" id="JAD68264.1"/>
    </source>
</evidence>
<name>A0A0A9BW46_ARUDO</name>
<accession>A0A0A9BW46</accession>
<organism evidence="1">
    <name type="scientific">Arundo donax</name>
    <name type="common">Giant reed</name>
    <name type="synonym">Donax arundinaceus</name>
    <dbReference type="NCBI Taxonomy" id="35708"/>
    <lineage>
        <taxon>Eukaryota</taxon>
        <taxon>Viridiplantae</taxon>
        <taxon>Streptophyta</taxon>
        <taxon>Embryophyta</taxon>
        <taxon>Tracheophyta</taxon>
        <taxon>Spermatophyta</taxon>
        <taxon>Magnoliopsida</taxon>
        <taxon>Liliopsida</taxon>
        <taxon>Poales</taxon>
        <taxon>Poaceae</taxon>
        <taxon>PACMAD clade</taxon>
        <taxon>Arundinoideae</taxon>
        <taxon>Arundineae</taxon>
        <taxon>Arundo</taxon>
    </lineage>
</organism>
<dbReference type="AlphaFoldDB" id="A0A0A9BW46"/>